<comment type="caution">
    <text evidence="2">The sequence shown here is derived from an EMBL/GenBank/DDBJ whole genome shotgun (WGS) entry which is preliminary data.</text>
</comment>
<organism evidence="2 3">
    <name type="scientific">Henosepilachna vigintioctopunctata</name>
    <dbReference type="NCBI Taxonomy" id="420089"/>
    <lineage>
        <taxon>Eukaryota</taxon>
        <taxon>Metazoa</taxon>
        <taxon>Ecdysozoa</taxon>
        <taxon>Arthropoda</taxon>
        <taxon>Hexapoda</taxon>
        <taxon>Insecta</taxon>
        <taxon>Pterygota</taxon>
        <taxon>Neoptera</taxon>
        <taxon>Endopterygota</taxon>
        <taxon>Coleoptera</taxon>
        <taxon>Polyphaga</taxon>
        <taxon>Cucujiformia</taxon>
        <taxon>Coccinelloidea</taxon>
        <taxon>Coccinellidae</taxon>
        <taxon>Epilachninae</taxon>
        <taxon>Epilachnini</taxon>
        <taxon>Henosepilachna</taxon>
    </lineage>
</organism>
<dbReference type="GO" id="GO:0005549">
    <property type="term" value="F:odorant binding"/>
    <property type="evidence" value="ECO:0007669"/>
    <property type="project" value="InterPro"/>
</dbReference>
<proteinExistence type="predicted"/>
<dbReference type="InterPro" id="IPR036728">
    <property type="entry name" value="PBP_GOBP_sf"/>
</dbReference>
<feature type="chain" id="PRO_5043385330" evidence="1">
    <location>
        <begin position="26"/>
        <end position="151"/>
    </location>
</feature>
<keyword evidence="3" id="KW-1185">Reference proteome</keyword>
<dbReference type="CDD" id="cd23992">
    <property type="entry name" value="PBP_GOBP"/>
    <property type="match status" value="1"/>
</dbReference>
<sequence length="151" mass="16805">MPEVYNMKLIYLFALVVGVVHHVNSLKIDFSHHDPPHKDCAGHGHAGHGHGHGHVHFPQANIEKLNRGETVDLNCPEFTQHLLCIWKEKGVMNEEGVLQKEVITSKVSKIAGSNTEDIKKVENCAIQQATPGKTAIHFYNCIAPLVKKYNS</sequence>
<dbReference type="Pfam" id="PF01395">
    <property type="entry name" value="PBP_GOBP"/>
    <property type="match status" value="1"/>
</dbReference>
<dbReference type="AlphaFoldDB" id="A0AAW1ULL3"/>
<gene>
    <name evidence="2" type="ORF">WA026_010198</name>
</gene>
<name>A0AAW1ULL3_9CUCU</name>
<accession>A0AAW1ULL3</accession>
<dbReference type="SUPFAM" id="SSF47565">
    <property type="entry name" value="Insect pheromone/odorant-binding proteins"/>
    <property type="match status" value="1"/>
</dbReference>
<keyword evidence="1" id="KW-0732">Signal</keyword>
<reference evidence="2 3" key="1">
    <citation type="submission" date="2023-03" db="EMBL/GenBank/DDBJ databases">
        <title>Genome insight into feeding habits of ladybird beetles.</title>
        <authorList>
            <person name="Li H.-S."/>
            <person name="Huang Y.-H."/>
            <person name="Pang H."/>
        </authorList>
    </citation>
    <scope>NUCLEOTIDE SEQUENCE [LARGE SCALE GENOMIC DNA]</scope>
    <source>
        <strain evidence="2">SYSU_2023b</strain>
        <tissue evidence="2">Whole body</tissue>
    </source>
</reference>
<dbReference type="Gene3D" id="1.10.238.20">
    <property type="entry name" value="Pheromone/general odorant binding protein domain"/>
    <property type="match status" value="1"/>
</dbReference>
<evidence type="ECO:0000256" key="1">
    <source>
        <dbReference type="SAM" id="SignalP"/>
    </source>
</evidence>
<dbReference type="EMBL" id="JARQZJ010000064">
    <property type="protein sequence ID" value="KAK9880319.1"/>
    <property type="molecule type" value="Genomic_DNA"/>
</dbReference>
<feature type="signal peptide" evidence="1">
    <location>
        <begin position="1"/>
        <end position="25"/>
    </location>
</feature>
<evidence type="ECO:0000313" key="3">
    <source>
        <dbReference type="Proteomes" id="UP001431783"/>
    </source>
</evidence>
<evidence type="ECO:0000313" key="2">
    <source>
        <dbReference type="EMBL" id="KAK9880319.1"/>
    </source>
</evidence>
<dbReference type="Proteomes" id="UP001431783">
    <property type="component" value="Unassembled WGS sequence"/>
</dbReference>
<dbReference type="InterPro" id="IPR006170">
    <property type="entry name" value="PBP/GOBP"/>
</dbReference>
<protein>
    <submittedName>
        <fullName evidence="2">Uncharacterized protein</fullName>
    </submittedName>
</protein>